<name>A0A1F7WT31_9BACT</name>
<gene>
    <name evidence="1" type="ORF">A2125_02370</name>
</gene>
<dbReference type="Proteomes" id="UP000178812">
    <property type="component" value="Unassembled WGS sequence"/>
</dbReference>
<evidence type="ECO:0000313" key="1">
    <source>
        <dbReference type="EMBL" id="OGM05943.1"/>
    </source>
</evidence>
<comment type="caution">
    <text evidence="1">The sequence shown here is derived from an EMBL/GenBank/DDBJ whole genome shotgun (WGS) entry which is preliminary data.</text>
</comment>
<reference evidence="1 2" key="1">
    <citation type="journal article" date="2016" name="Nat. Commun.">
        <title>Thousands of microbial genomes shed light on interconnected biogeochemical processes in an aquifer system.</title>
        <authorList>
            <person name="Anantharaman K."/>
            <person name="Brown C.T."/>
            <person name="Hug L.A."/>
            <person name="Sharon I."/>
            <person name="Castelle C.J."/>
            <person name="Probst A.J."/>
            <person name="Thomas B.C."/>
            <person name="Singh A."/>
            <person name="Wilkins M.J."/>
            <person name="Karaoz U."/>
            <person name="Brodie E.L."/>
            <person name="Williams K.H."/>
            <person name="Hubbard S.S."/>
            <person name="Banfield J.F."/>
        </authorList>
    </citation>
    <scope>NUCLEOTIDE SEQUENCE [LARGE SCALE GENOMIC DNA]</scope>
</reference>
<proteinExistence type="predicted"/>
<sequence length="235" mass="26676">MSERYFPQAPLIIGGVKYPVDQMVQEYRLNGYDKEKVDRIAYQLSELRMAMGSPRADETNFADAELFWALRTKGISVNDGEIVLRRRVLLPEERSESHFIKNGPVVVFLDTQMLGLIGKDRFIEATVTIVLEGRVDFTTKREWFDESKISGSSHSLDNPALYHGLGGKNGWAYLNEPSILRPEEYELLSSPDQAKLWLMEIRSDCPEIGELRLAICKRAGIPLGSVVQNEILDKL</sequence>
<dbReference type="EMBL" id="MGFM01000011">
    <property type="protein sequence ID" value="OGM05943.1"/>
    <property type="molecule type" value="Genomic_DNA"/>
</dbReference>
<evidence type="ECO:0000313" key="2">
    <source>
        <dbReference type="Proteomes" id="UP000178812"/>
    </source>
</evidence>
<protein>
    <submittedName>
        <fullName evidence="1">Uncharacterized protein</fullName>
    </submittedName>
</protein>
<organism evidence="1 2">
    <name type="scientific">Candidatus Woesebacteria bacterium GWB1_43_5</name>
    <dbReference type="NCBI Taxonomy" id="1802474"/>
    <lineage>
        <taxon>Bacteria</taxon>
        <taxon>Candidatus Woeseibacteriota</taxon>
    </lineage>
</organism>
<dbReference type="AlphaFoldDB" id="A0A1F7WT31"/>
<accession>A0A1F7WT31</accession>